<dbReference type="EMBL" id="JBIPKE010000017">
    <property type="protein sequence ID" value="MFH6984183.1"/>
    <property type="molecule type" value="Genomic_DNA"/>
</dbReference>
<sequence length="209" mass="24031">MRKLIYLIAAVCFAFNTQAQYDPDALAVLNAMSAKYKKIGAYSADFSQELINESAEINDKISGNILVKDDKYVLKVAGQEIYNNGTDVYSYSAELDEVTVNTYQPEDEEITLGNIYDLYKDGFKYVLMSVNKDGSRIVELDPVSKDKSYYKIRLQIDKNDDLKKFTVMERSGNKYIYTIEKFQVKNDVKDSFFTFDESKYPGVEVIDFR</sequence>
<keyword evidence="4" id="KW-1185">Reference proteome</keyword>
<evidence type="ECO:0000313" key="4">
    <source>
        <dbReference type="Proteomes" id="UP001610063"/>
    </source>
</evidence>
<accession>A0ABW7N974</accession>
<dbReference type="SUPFAM" id="SSF89392">
    <property type="entry name" value="Prokaryotic lipoproteins and lipoprotein localization factors"/>
    <property type="match status" value="1"/>
</dbReference>
<organism evidence="3 4">
    <name type="scientific">Marinoscillum luteum</name>
    <dbReference type="NCBI Taxonomy" id="861051"/>
    <lineage>
        <taxon>Bacteria</taxon>
        <taxon>Pseudomonadati</taxon>
        <taxon>Bacteroidota</taxon>
        <taxon>Cytophagia</taxon>
        <taxon>Cytophagales</taxon>
        <taxon>Reichenbachiellaceae</taxon>
        <taxon>Marinoscillum</taxon>
    </lineage>
</organism>
<dbReference type="Pfam" id="PF03548">
    <property type="entry name" value="LolA"/>
    <property type="match status" value="1"/>
</dbReference>
<dbReference type="RefSeq" id="WP_159585037.1">
    <property type="nucleotide sequence ID" value="NZ_JBIPKE010000017.1"/>
</dbReference>
<dbReference type="Gene3D" id="2.50.20.10">
    <property type="entry name" value="Lipoprotein localisation LolA/LolB/LppX"/>
    <property type="match status" value="1"/>
</dbReference>
<feature type="chain" id="PRO_5045656045" evidence="2">
    <location>
        <begin position="20"/>
        <end position="209"/>
    </location>
</feature>
<evidence type="ECO:0000256" key="1">
    <source>
        <dbReference type="ARBA" id="ARBA00022729"/>
    </source>
</evidence>
<evidence type="ECO:0000313" key="3">
    <source>
        <dbReference type="EMBL" id="MFH6984183.1"/>
    </source>
</evidence>
<dbReference type="CDD" id="cd16325">
    <property type="entry name" value="LolA"/>
    <property type="match status" value="1"/>
</dbReference>
<dbReference type="InterPro" id="IPR029046">
    <property type="entry name" value="LolA/LolB/LppX"/>
</dbReference>
<gene>
    <name evidence="3" type="ORF">ACHKAR_12080</name>
</gene>
<comment type="caution">
    <text evidence="3">The sequence shown here is derived from an EMBL/GenBank/DDBJ whole genome shotgun (WGS) entry which is preliminary data.</text>
</comment>
<reference evidence="3 4" key="1">
    <citation type="journal article" date="2013" name="Int. J. Syst. Evol. Microbiol.">
        <title>Marinoscillum luteum sp. nov., isolated from marine sediment.</title>
        <authorList>
            <person name="Cha I.T."/>
            <person name="Park S.J."/>
            <person name="Kim S.J."/>
            <person name="Kim J.G."/>
            <person name="Jung M.Y."/>
            <person name="Shin K.S."/>
            <person name="Kwon K.K."/>
            <person name="Yang S.H."/>
            <person name="Seo Y.S."/>
            <person name="Rhee S.K."/>
        </authorList>
    </citation>
    <scope>NUCLEOTIDE SEQUENCE [LARGE SCALE GENOMIC DNA]</scope>
    <source>
        <strain evidence="3 4">KCTC 23939</strain>
    </source>
</reference>
<evidence type="ECO:0000256" key="2">
    <source>
        <dbReference type="SAM" id="SignalP"/>
    </source>
</evidence>
<dbReference type="PANTHER" id="PTHR35869:SF1">
    <property type="entry name" value="OUTER-MEMBRANE LIPOPROTEIN CARRIER PROTEIN"/>
    <property type="match status" value="1"/>
</dbReference>
<keyword evidence="1 2" id="KW-0732">Signal</keyword>
<feature type="signal peptide" evidence="2">
    <location>
        <begin position="1"/>
        <end position="19"/>
    </location>
</feature>
<proteinExistence type="predicted"/>
<dbReference type="InterPro" id="IPR004564">
    <property type="entry name" value="OM_lipoprot_carrier_LolA-like"/>
</dbReference>
<dbReference type="PANTHER" id="PTHR35869">
    <property type="entry name" value="OUTER-MEMBRANE LIPOPROTEIN CARRIER PROTEIN"/>
    <property type="match status" value="1"/>
</dbReference>
<protein>
    <submittedName>
        <fullName evidence="3">Outer membrane lipoprotein carrier protein LolA</fullName>
    </submittedName>
</protein>
<name>A0ABW7N974_9BACT</name>
<dbReference type="Proteomes" id="UP001610063">
    <property type="component" value="Unassembled WGS sequence"/>
</dbReference>
<keyword evidence="3" id="KW-0449">Lipoprotein</keyword>